<reference evidence="2 3" key="1">
    <citation type="journal article" date="2016" name="Nat. Commun.">
        <title>Thousands of microbial genomes shed light on interconnected biogeochemical processes in an aquifer system.</title>
        <authorList>
            <person name="Anantharaman K."/>
            <person name="Brown C.T."/>
            <person name="Hug L.A."/>
            <person name="Sharon I."/>
            <person name="Castelle C.J."/>
            <person name="Probst A.J."/>
            <person name="Thomas B.C."/>
            <person name="Singh A."/>
            <person name="Wilkins M.J."/>
            <person name="Karaoz U."/>
            <person name="Brodie E.L."/>
            <person name="Williams K.H."/>
            <person name="Hubbard S.S."/>
            <person name="Banfield J.F."/>
        </authorList>
    </citation>
    <scope>NUCLEOTIDE SEQUENCE [LARGE SCALE GENOMIC DNA]</scope>
</reference>
<organism evidence="2 3">
    <name type="scientific">Candidatus Wallbacteria bacterium GWC2_49_35</name>
    <dbReference type="NCBI Taxonomy" id="1817813"/>
    <lineage>
        <taxon>Bacteria</taxon>
        <taxon>Candidatus Walliibacteriota</taxon>
    </lineage>
</organism>
<proteinExistence type="predicted"/>
<accession>A0A1F7WD11</accession>
<evidence type="ECO:0000313" key="3">
    <source>
        <dbReference type="Proteomes" id="UP000178735"/>
    </source>
</evidence>
<dbReference type="Pfam" id="PF01869">
    <property type="entry name" value="BcrAD_BadFG"/>
    <property type="match status" value="1"/>
</dbReference>
<feature type="domain" description="ATPase BadF/BadG/BcrA/BcrD type" evidence="1">
    <location>
        <begin position="11"/>
        <end position="296"/>
    </location>
</feature>
<name>A0A1F7WD11_9BACT</name>
<protein>
    <recommendedName>
        <fullName evidence="1">ATPase BadF/BadG/BcrA/BcrD type domain-containing protein</fullName>
    </recommendedName>
</protein>
<sequence length="334" mass="36034">MTAKSGNLYAGFDLGGTKISMSIIDGAGEVIRRDKLKTPANISSAGGMLVANEAIMMLARSGYLPDISAMTFAVAGYSDKGELYNFEYTIRREFSNVGALFFIPDYQIFFHADWRDFTIEEDLAPGGEEEKTIKALIICGTGSIVLASQKNGPSDNAIHKIFGGGPILSDPGSGFDLGFRFLRKYGIESALGTLDERVPALAEKHGCGDAAAIAREVKPGNPAAVSAIASFAPLMLEISETSGCGPYLEETLEAAKNLALGASHIFKNNFKNYIDKPVRILFNGSVLLRSDFYKNIMKQNLKKLIGASNMEFFDVSEDVSLICARYSKSADRGV</sequence>
<dbReference type="EMBL" id="MGFH01000253">
    <property type="protein sequence ID" value="OGM00683.1"/>
    <property type="molecule type" value="Genomic_DNA"/>
</dbReference>
<dbReference type="InterPro" id="IPR043129">
    <property type="entry name" value="ATPase_NBD"/>
</dbReference>
<dbReference type="SUPFAM" id="SSF53067">
    <property type="entry name" value="Actin-like ATPase domain"/>
    <property type="match status" value="2"/>
</dbReference>
<dbReference type="Proteomes" id="UP000178735">
    <property type="component" value="Unassembled WGS sequence"/>
</dbReference>
<gene>
    <name evidence="2" type="ORF">A2008_01765</name>
</gene>
<dbReference type="Gene3D" id="3.30.420.40">
    <property type="match status" value="2"/>
</dbReference>
<comment type="caution">
    <text evidence="2">The sequence shown here is derived from an EMBL/GenBank/DDBJ whole genome shotgun (WGS) entry which is preliminary data.</text>
</comment>
<dbReference type="STRING" id="1817813.A2008_01765"/>
<evidence type="ECO:0000313" key="2">
    <source>
        <dbReference type="EMBL" id="OGM00683.1"/>
    </source>
</evidence>
<evidence type="ECO:0000259" key="1">
    <source>
        <dbReference type="Pfam" id="PF01869"/>
    </source>
</evidence>
<dbReference type="InterPro" id="IPR002731">
    <property type="entry name" value="ATPase_BadF"/>
</dbReference>
<dbReference type="AlphaFoldDB" id="A0A1F7WD11"/>